<protein>
    <submittedName>
        <fullName evidence="9">Fungal-specific transcription factor domain-domain-containing protein</fullName>
    </submittedName>
</protein>
<evidence type="ECO:0000256" key="2">
    <source>
        <dbReference type="ARBA" id="ARBA00022723"/>
    </source>
</evidence>
<feature type="region of interest" description="Disordered" evidence="7">
    <location>
        <begin position="805"/>
        <end position="843"/>
    </location>
</feature>
<dbReference type="PANTHER" id="PTHR47338:SF10">
    <property type="entry name" value="TRANSCRIPTION FACTOR DOMAIN-CONTAINING PROTEIN-RELATED"/>
    <property type="match status" value="1"/>
</dbReference>
<keyword evidence="4" id="KW-0238">DNA-binding</keyword>
<dbReference type="Pfam" id="PF04082">
    <property type="entry name" value="Fungal_trans"/>
    <property type="match status" value="1"/>
</dbReference>
<evidence type="ECO:0000256" key="7">
    <source>
        <dbReference type="SAM" id="MobiDB-lite"/>
    </source>
</evidence>
<dbReference type="Proteomes" id="UP000253729">
    <property type="component" value="Unassembled WGS sequence"/>
</dbReference>
<gene>
    <name evidence="9" type="ORF">BDQ94DRAFT_183953</name>
</gene>
<evidence type="ECO:0000256" key="5">
    <source>
        <dbReference type="ARBA" id="ARBA00023163"/>
    </source>
</evidence>
<dbReference type="SUPFAM" id="SSF57701">
    <property type="entry name" value="Zn2/Cys6 DNA-binding domain"/>
    <property type="match status" value="1"/>
</dbReference>
<evidence type="ECO:0000259" key="8">
    <source>
        <dbReference type="PROSITE" id="PS50048"/>
    </source>
</evidence>
<keyword evidence="5" id="KW-0804">Transcription</keyword>
<dbReference type="CDD" id="cd00067">
    <property type="entry name" value="GAL4"/>
    <property type="match status" value="1"/>
</dbReference>
<dbReference type="SMART" id="SM00906">
    <property type="entry name" value="Fungal_trans"/>
    <property type="match status" value="1"/>
</dbReference>
<feature type="domain" description="Zn(2)-C6 fungal-type" evidence="8">
    <location>
        <begin position="83"/>
        <end position="113"/>
    </location>
</feature>
<evidence type="ECO:0000313" key="10">
    <source>
        <dbReference type="Proteomes" id="UP000253729"/>
    </source>
</evidence>
<dbReference type="GO" id="GO:0003677">
    <property type="term" value="F:DNA binding"/>
    <property type="evidence" value="ECO:0007669"/>
    <property type="project" value="UniProtKB-KW"/>
</dbReference>
<evidence type="ECO:0000256" key="3">
    <source>
        <dbReference type="ARBA" id="ARBA00023015"/>
    </source>
</evidence>
<dbReference type="PROSITE" id="PS50048">
    <property type="entry name" value="ZN2_CY6_FUNGAL_2"/>
    <property type="match status" value="1"/>
</dbReference>
<dbReference type="CDD" id="cd12148">
    <property type="entry name" value="fungal_TF_MHR"/>
    <property type="match status" value="1"/>
</dbReference>
<dbReference type="GO" id="GO:0006351">
    <property type="term" value="P:DNA-templated transcription"/>
    <property type="evidence" value="ECO:0007669"/>
    <property type="project" value="InterPro"/>
</dbReference>
<organism evidence="9 10">
    <name type="scientific">Aspergillus welwitschiae</name>
    <dbReference type="NCBI Taxonomy" id="1341132"/>
    <lineage>
        <taxon>Eukaryota</taxon>
        <taxon>Fungi</taxon>
        <taxon>Dikarya</taxon>
        <taxon>Ascomycota</taxon>
        <taxon>Pezizomycotina</taxon>
        <taxon>Eurotiomycetes</taxon>
        <taxon>Eurotiomycetidae</taxon>
        <taxon>Eurotiales</taxon>
        <taxon>Aspergillaceae</taxon>
        <taxon>Aspergillus</taxon>
        <taxon>Aspergillus subgen. Circumdati</taxon>
    </lineage>
</organism>
<dbReference type="InterPro" id="IPR007219">
    <property type="entry name" value="XnlR_reg_dom"/>
</dbReference>
<feature type="compositionally biased region" description="Polar residues" evidence="7">
    <location>
        <begin position="718"/>
        <end position="730"/>
    </location>
</feature>
<feature type="region of interest" description="Disordered" evidence="7">
    <location>
        <begin position="145"/>
        <end position="204"/>
    </location>
</feature>
<dbReference type="AlphaFoldDB" id="A0A3F3QCY8"/>
<keyword evidence="10" id="KW-1185">Reference proteome</keyword>
<name>A0A3F3QCY8_9EURO</name>
<dbReference type="RefSeq" id="XP_026630093.1">
    <property type="nucleotide sequence ID" value="XM_026774530.1"/>
</dbReference>
<dbReference type="GO" id="GO:0009893">
    <property type="term" value="P:positive regulation of metabolic process"/>
    <property type="evidence" value="ECO:0007669"/>
    <property type="project" value="UniProtKB-ARBA"/>
</dbReference>
<feature type="compositionally biased region" description="Polar residues" evidence="7">
    <location>
        <begin position="145"/>
        <end position="173"/>
    </location>
</feature>
<keyword evidence="6" id="KW-0539">Nucleus</keyword>
<feature type="region of interest" description="Disordered" evidence="7">
    <location>
        <begin position="668"/>
        <end position="759"/>
    </location>
</feature>
<dbReference type="GO" id="GO:0000981">
    <property type="term" value="F:DNA-binding transcription factor activity, RNA polymerase II-specific"/>
    <property type="evidence" value="ECO:0007669"/>
    <property type="project" value="InterPro"/>
</dbReference>
<dbReference type="Pfam" id="PF00172">
    <property type="entry name" value="Zn_clus"/>
    <property type="match status" value="1"/>
</dbReference>
<comment type="subcellular location">
    <subcellularLocation>
        <location evidence="1">Nucleus</location>
    </subcellularLocation>
</comment>
<evidence type="ECO:0000256" key="1">
    <source>
        <dbReference type="ARBA" id="ARBA00004123"/>
    </source>
</evidence>
<keyword evidence="2" id="KW-0479">Metal-binding</keyword>
<dbReference type="InterPro" id="IPR001138">
    <property type="entry name" value="Zn2Cys6_DnaBD"/>
</dbReference>
<evidence type="ECO:0000256" key="6">
    <source>
        <dbReference type="ARBA" id="ARBA00023242"/>
    </source>
</evidence>
<dbReference type="STRING" id="1341132.A0A3F3QCY8"/>
<proteinExistence type="predicted"/>
<dbReference type="GO" id="GO:0008270">
    <property type="term" value="F:zinc ion binding"/>
    <property type="evidence" value="ECO:0007669"/>
    <property type="project" value="InterPro"/>
</dbReference>
<dbReference type="GO" id="GO:0005634">
    <property type="term" value="C:nucleus"/>
    <property type="evidence" value="ECO:0007669"/>
    <property type="project" value="UniProtKB-SubCell"/>
</dbReference>
<dbReference type="InterPro" id="IPR050815">
    <property type="entry name" value="TF_fung"/>
</dbReference>
<accession>A0A3F3QCY8</accession>
<dbReference type="SMART" id="SM00066">
    <property type="entry name" value="GAL4"/>
    <property type="match status" value="1"/>
</dbReference>
<dbReference type="GeneID" id="38142886"/>
<evidence type="ECO:0000256" key="4">
    <source>
        <dbReference type="ARBA" id="ARBA00023125"/>
    </source>
</evidence>
<dbReference type="Gene3D" id="4.10.240.10">
    <property type="entry name" value="Zn(2)-C6 fungal-type DNA-binding domain"/>
    <property type="match status" value="1"/>
</dbReference>
<feature type="compositionally biased region" description="Polar residues" evidence="7">
    <location>
        <begin position="669"/>
        <end position="685"/>
    </location>
</feature>
<feature type="compositionally biased region" description="Polar residues" evidence="7">
    <location>
        <begin position="805"/>
        <end position="837"/>
    </location>
</feature>
<dbReference type="EMBL" id="KZ852036">
    <property type="protein sequence ID" value="RDH37071.1"/>
    <property type="molecule type" value="Genomic_DNA"/>
</dbReference>
<evidence type="ECO:0000313" key="9">
    <source>
        <dbReference type="EMBL" id="RDH37071.1"/>
    </source>
</evidence>
<sequence length="881" mass="97727">MIEAQPTWLGKAVPTLQAILDTHQLPTRIARPAMADNANRLTQQTQASPSQPQLNAAYEEAASIATEHHNTSSDYIPRPKRIACVLCRRRKLRCDGNKPSCGRCSRLGHECIFDEVRKKSGPKRGYVKQLEARLAQVETLLKSQGAQVQQSQGNSPIALPSNNSTGVPDTSPQDDVHMSSPEGETDPTYSTPASNHAGTASANEPEGRLIGLGLEEPLPTQEVIDELQVFLPTTEIFIHLLIMYRTTIYFEKIHLRLPMIHRPRYLAASSLAPASRPPICLQYIMWCHAASVTNKYSSLHSIFYQRARKYAELDELEGLGERALSTAHCQTWVLIGTYEFKMMFLPRAWLSVGKAVRLATMLGLNGIDEEGINVKQTLPPPKDWSEREERRRVFWMAFCLDRYASVGTGWPVSFDERDIFTNLPASEESFIGNEPQQTGRLADVLVTGNIATMSTFAGIVILACMFGKNVAHLHRPDPQDNDHDLNGRYWQRHRAFDNLLLHFALSMPSHLRLTVLTTDPNIIFCNMAVHTATICLHQGAIFKAEKNRMPEQIATESKRRCILAADQISNIMKMISHLDLSVMDPFMAFCIYVAARVFIQYLKFRPNDSAARSSLQFAFSALDVLKQKNPLAESFVIQLELDIGGTAFGDVRTPKRMCFASHIPHTMAGASNPQNANQPRVQADNSIPDHHQSTSGPTPTAHAYQQTTTEMPPGRPSTAIQNGTNTSNHAAPTRKGNPISNLDTHMPPTSNDNANTNQSTNSIRSQLASTLNNLNMGPTTYPSSAQAPIQPDVFYPNVFAPFQYESDTSFPNQPTQLDPTRSENPLTTDSAWTTSENPIPDLSDENLVNNPPNGPEALSDAQWALLASGAWKSWQGLNFMS</sequence>
<feature type="compositionally biased region" description="Polar residues" evidence="7">
    <location>
        <begin position="738"/>
        <end position="759"/>
    </location>
</feature>
<dbReference type="PANTHER" id="PTHR47338">
    <property type="entry name" value="ZN(II)2CYS6 TRANSCRIPTION FACTOR (EUROFUNG)-RELATED"/>
    <property type="match status" value="1"/>
</dbReference>
<keyword evidence="3" id="KW-0805">Transcription regulation</keyword>
<feature type="compositionally biased region" description="Polar residues" evidence="7">
    <location>
        <begin position="187"/>
        <end position="202"/>
    </location>
</feature>
<dbReference type="InterPro" id="IPR036864">
    <property type="entry name" value="Zn2-C6_fun-type_DNA-bd_sf"/>
</dbReference>
<feature type="compositionally biased region" description="Polar residues" evidence="7">
    <location>
        <begin position="693"/>
        <end position="710"/>
    </location>
</feature>
<dbReference type="PROSITE" id="PS00463">
    <property type="entry name" value="ZN2_CY6_FUNGAL_1"/>
    <property type="match status" value="1"/>
</dbReference>
<reference evidence="9 10" key="1">
    <citation type="submission" date="2018-07" db="EMBL/GenBank/DDBJ databases">
        <title>The genomes of Aspergillus section Nigri reveals drivers in fungal speciation.</title>
        <authorList>
            <consortium name="DOE Joint Genome Institute"/>
            <person name="Vesth T.C."/>
            <person name="Nybo J."/>
            <person name="Theobald S."/>
            <person name="Brandl J."/>
            <person name="Frisvad J.C."/>
            <person name="Nielsen K.F."/>
            <person name="Lyhne E.K."/>
            <person name="Kogle M.E."/>
            <person name="Kuo A."/>
            <person name="Riley R."/>
            <person name="Clum A."/>
            <person name="Nolan M."/>
            <person name="Lipzen A."/>
            <person name="Salamov A."/>
            <person name="Henrissat B."/>
            <person name="Wiebenga A."/>
            <person name="De vries R.P."/>
            <person name="Grigoriev I.V."/>
            <person name="Mortensen U.H."/>
            <person name="Andersen M.R."/>
            <person name="Baker S.E."/>
        </authorList>
    </citation>
    <scope>NUCLEOTIDE SEQUENCE [LARGE SCALE GENOMIC DNA]</scope>
    <source>
        <strain evidence="9 10">CBS 139.54b</strain>
    </source>
</reference>